<keyword evidence="3" id="KW-1185">Reference proteome</keyword>
<feature type="region of interest" description="Disordered" evidence="1">
    <location>
        <begin position="22"/>
        <end position="42"/>
    </location>
</feature>
<organism evidence="2 3">
    <name type="scientific">Epilithonimonas bovis DSM 19482</name>
    <dbReference type="NCBI Taxonomy" id="1121284"/>
    <lineage>
        <taxon>Bacteria</taxon>
        <taxon>Pseudomonadati</taxon>
        <taxon>Bacteroidota</taxon>
        <taxon>Flavobacteriia</taxon>
        <taxon>Flavobacteriales</taxon>
        <taxon>Weeksellaceae</taxon>
        <taxon>Chryseobacterium group</taxon>
        <taxon>Epilithonimonas</taxon>
    </lineage>
</organism>
<name>A0A1U7PZ38_9FLAO</name>
<evidence type="ECO:0000313" key="2">
    <source>
        <dbReference type="EMBL" id="SIT97293.1"/>
    </source>
</evidence>
<dbReference type="EMBL" id="FTPU01000020">
    <property type="protein sequence ID" value="SIT97293.1"/>
    <property type="molecule type" value="Genomic_DNA"/>
</dbReference>
<sequence>MLNEQPRVDLAPMETASFCFARGGGAKRSRPSSKTKDTVDSGLPMWKEPETLCF</sequence>
<dbReference type="STRING" id="1121284.SAMN05660493_02006"/>
<reference evidence="3" key="1">
    <citation type="submission" date="2016-10" db="EMBL/GenBank/DDBJ databases">
        <authorList>
            <person name="Varghese N."/>
            <person name="Submissions S."/>
        </authorList>
    </citation>
    <scope>NUCLEOTIDE SEQUENCE [LARGE SCALE GENOMIC DNA]</scope>
    <source>
        <strain evidence="3">DSM 19482</strain>
    </source>
</reference>
<dbReference type="Proteomes" id="UP000187261">
    <property type="component" value="Unassembled WGS sequence"/>
</dbReference>
<protein>
    <submittedName>
        <fullName evidence="2">Uncharacterized protein</fullName>
    </submittedName>
</protein>
<gene>
    <name evidence="2" type="ORF">SAMN05660493_02006</name>
</gene>
<dbReference type="AlphaFoldDB" id="A0A1U7PZ38"/>
<accession>A0A1U7PZ38</accession>
<proteinExistence type="predicted"/>
<evidence type="ECO:0000313" key="3">
    <source>
        <dbReference type="Proteomes" id="UP000187261"/>
    </source>
</evidence>
<evidence type="ECO:0000256" key="1">
    <source>
        <dbReference type="SAM" id="MobiDB-lite"/>
    </source>
</evidence>